<keyword evidence="5" id="KW-1185">Reference proteome</keyword>
<keyword evidence="1" id="KW-0694">RNA-binding</keyword>
<feature type="compositionally biased region" description="Polar residues" evidence="2">
    <location>
        <begin position="40"/>
        <end position="59"/>
    </location>
</feature>
<dbReference type="InterPro" id="IPR019510">
    <property type="entry name" value="AKAP7-like_phosphoesterase"/>
</dbReference>
<dbReference type="SUPFAM" id="SSF54791">
    <property type="entry name" value="Eukaryotic type KH-domain (KH-domain type I)"/>
    <property type="match status" value="1"/>
</dbReference>
<dbReference type="EMBL" id="JAEPRB010000082">
    <property type="protein sequence ID" value="KAG2222450.1"/>
    <property type="molecule type" value="Genomic_DNA"/>
</dbReference>
<protein>
    <recommendedName>
        <fullName evidence="3">K Homology domain-containing protein</fullName>
    </recommendedName>
</protein>
<dbReference type="PANTHER" id="PTHR13360">
    <property type="entry name" value="ACTIVATING SIGNAL COINTEGRATOR 1 COMPLEX SUBUNIT 1"/>
    <property type="match status" value="1"/>
</dbReference>
<dbReference type="SUPFAM" id="SSF55144">
    <property type="entry name" value="LigT-like"/>
    <property type="match status" value="1"/>
</dbReference>
<dbReference type="InterPro" id="IPR036612">
    <property type="entry name" value="KH_dom_type_1_sf"/>
</dbReference>
<dbReference type="GO" id="GO:0003723">
    <property type="term" value="F:RNA binding"/>
    <property type="evidence" value="ECO:0007669"/>
    <property type="project" value="UniProtKB-UniRule"/>
</dbReference>
<dbReference type="Gene3D" id="3.90.1140.10">
    <property type="entry name" value="Cyclic phosphodiesterase"/>
    <property type="match status" value="1"/>
</dbReference>
<feature type="region of interest" description="Disordered" evidence="2">
    <location>
        <begin position="40"/>
        <end position="65"/>
    </location>
</feature>
<dbReference type="InterPro" id="IPR009097">
    <property type="entry name" value="Cyclic_Pdiesterase"/>
</dbReference>
<dbReference type="Pfam" id="PF00013">
    <property type="entry name" value="KH_1"/>
    <property type="match status" value="1"/>
</dbReference>
<evidence type="ECO:0000313" key="4">
    <source>
        <dbReference type="EMBL" id="KAG2222450.1"/>
    </source>
</evidence>
<organism evidence="4 5">
    <name type="scientific">Circinella minor</name>
    <dbReference type="NCBI Taxonomy" id="1195481"/>
    <lineage>
        <taxon>Eukaryota</taxon>
        <taxon>Fungi</taxon>
        <taxon>Fungi incertae sedis</taxon>
        <taxon>Mucoromycota</taxon>
        <taxon>Mucoromycotina</taxon>
        <taxon>Mucoromycetes</taxon>
        <taxon>Mucorales</taxon>
        <taxon>Lichtheimiaceae</taxon>
        <taxon>Circinella</taxon>
    </lineage>
</organism>
<comment type="caution">
    <text evidence="4">The sequence shown here is derived from an EMBL/GenBank/DDBJ whole genome shotgun (WGS) entry which is preliminary data.</text>
</comment>
<reference evidence="4 5" key="1">
    <citation type="submission" date="2020-12" db="EMBL/GenBank/DDBJ databases">
        <title>Metabolic potential, ecology and presence of endohyphal bacteria is reflected in genomic diversity of Mucoromycotina.</title>
        <authorList>
            <person name="Muszewska A."/>
            <person name="Okrasinska A."/>
            <person name="Steczkiewicz K."/>
            <person name="Drgas O."/>
            <person name="Orlowska M."/>
            <person name="Perlinska-Lenart U."/>
            <person name="Aleksandrzak-Piekarczyk T."/>
            <person name="Szatraj K."/>
            <person name="Zielenkiewicz U."/>
            <person name="Pilsyk S."/>
            <person name="Malc E."/>
            <person name="Mieczkowski P."/>
            <person name="Kruszewska J.S."/>
            <person name="Biernat P."/>
            <person name="Pawlowska J."/>
        </authorList>
    </citation>
    <scope>NUCLEOTIDE SEQUENCE [LARGE SCALE GENOMIC DNA]</scope>
    <source>
        <strain evidence="4 5">CBS 142.35</strain>
    </source>
</reference>
<name>A0A8H7S5B0_9FUNG</name>
<dbReference type="InterPro" id="IPR009210">
    <property type="entry name" value="ASCC1"/>
</dbReference>
<dbReference type="Proteomes" id="UP000646827">
    <property type="component" value="Unassembled WGS sequence"/>
</dbReference>
<dbReference type="AlphaFoldDB" id="A0A8H7S5B0"/>
<dbReference type="OrthoDB" id="277832at2759"/>
<gene>
    <name evidence="4" type="ORF">INT45_013363</name>
</gene>
<dbReference type="GO" id="GO:0005634">
    <property type="term" value="C:nucleus"/>
    <property type="evidence" value="ECO:0007669"/>
    <property type="project" value="TreeGrafter"/>
</dbReference>
<proteinExistence type="predicted"/>
<dbReference type="Gene3D" id="3.30.1370.10">
    <property type="entry name" value="K Homology domain, type 1"/>
    <property type="match status" value="1"/>
</dbReference>
<evidence type="ECO:0000256" key="2">
    <source>
        <dbReference type="SAM" id="MobiDB-lite"/>
    </source>
</evidence>
<dbReference type="PROSITE" id="PS50084">
    <property type="entry name" value="KH_TYPE_1"/>
    <property type="match status" value="1"/>
</dbReference>
<accession>A0A8H7S5B0</accession>
<evidence type="ECO:0000259" key="3">
    <source>
        <dbReference type="SMART" id="SM00322"/>
    </source>
</evidence>
<evidence type="ECO:0000256" key="1">
    <source>
        <dbReference type="PROSITE-ProRule" id="PRU00117"/>
    </source>
</evidence>
<dbReference type="InterPro" id="IPR004087">
    <property type="entry name" value="KH_dom"/>
</dbReference>
<dbReference type="PANTHER" id="PTHR13360:SF1">
    <property type="entry name" value="ACTIVATING SIGNAL COINTEGRATOR 1 COMPLEX SUBUNIT 1"/>
    <property type="match status" value="1"/>
</dbReference>
<feature type="domain" description="K Homology" evidence="3">
    <location>
        <begin position="77"/>
        <end position="142"/>
    </location>
</feature>
<dbReference type="Pfam" id="PF10469">
    <property type="entry name" value="AKAP7_NLS"/>
    <property type="match status" value="1"/>
</dbReference>
<evidence type="ECO:0000313" key="5">
    <source>
        <dbReference type="Proteomes" id="UP000646827"/>
    </source>
</evidence>
<sequence>MASSSSNNGQRIVKSMQGISLIKVQGRTFRVATQSLDNNNRSVTKKTSSLETPLSSEINSDGEEKKVEGESTLYTEEFVTIHHPVHPKFRSLLLGKGGSTLKRLRIETGVRIDVTKGKDYALIKGPQDKLDNAKEAIDKIIQQAYDKARATHFLSLPVTTAYTTRKLEEFYQSILSSTFKCDGIDPSILVLPANIHITLGIFKLLHQTEIERAVKFLKEECPKIISEVMANQDRALSVHLRNLAIMQNKNPGQAHVLYIEPNEDNREDQPLKKLCHALIDKFVEAGLMTHVTLINTSHRSINSEDPNSKKRRPFDARPILKEYAHLDLGSVQIDKLHLMKMGRKGPGGTYVSEGCISI</sequence>
<dbReference type="InterPro" id="IPR004088">
    <property type="entry name" value="KH_dom_type_1"/>
</dbReference>
<dbReference type="SMART" id="SM00322">
    <property type="entry name" value="KH"/>
    <property type="match status" value="1"/>
</dbReference>
<dbReference type="GO" id="GO:0006355">
    <property type="term" value="P:regulation of DNA-templated transcription"/>
    <property type="evidence" value="ECO:0007669"/>
    <property type="project" value="TreeGrafter"/>
</dbReference>
<dbReference type="GO" id="GO:0006307">
    <property type="term" value="P:DNA alkylation repair"/>
    <property type="evidence" value="ECO:0007669"/>
    <property type="project" value="InterPro"/>
</dbReference>